<evidence type="ECO:0000256" key="2">
    <source>
        <dbReference type="ARBA" id="ARBA00022691"/>
    </source>
</evidence>
<dbReference type="PIRSF" id="PIRSF004869">
    <property type="entry name" value="PflX_prd"/>
    <property type="match status" value="1"/>
</dbReference>
<feature type="binding site" evidence="6">
    <location>
        <position position="89"/>
    </location>
    <ligand>
        <name>[4Fe-4S] cluster</name>
        <dbReference type="ChEBI" id="CHEBI:49883"/>
        <note>4Fe-4S-S-AdoMet</note>
    </ligand>
</feature>
<keyword evidence="3 6" id="KW-0479">Metal-binding</keyword>
<dbReference type="InterPro" id="IPR013785">
    <property type="entry name" value="Aldolase_TIM"/>
</dbReference>
<feature type="domain" description="Radical SAM core" evidence="7">
    <location>
        <begin position="67"/>
        <end position="290"/>
    </location>
</feature>
<dbReference type="SFLD" id="SFLDS00029">
    <property type="entry name" value="Radical_SAM"/>
    <property type="match status" value="1"/>
</dbReference>
<comment type="caution">
    <text evidence="8">The sequence shown here is derived from an EMBL/GenBank/DDBJ whole genome shotgun (WGS) entry which is preliminary data.</text>
</comment>
<dbReference type="PANTHER" id="PTHR30352">
    <property type="entry name" value="PYRUVATE FORMATE-LYASE-ACTIVATING ENZYME"/>
    <property type="match status" value="1"/>
</dbReference>
<dbReference type="CDD" id="cd01335">
    <property type="entry name" value="Radical_SAM"/>
    <property type="match status" value="1"/>
</dbReference>
<dbReference type="InterPro" id="IPR027596">
    <property type="entry name" value="AmmeMemoSam_rS"/>
</dbReference>
<dbReference type="InterPro" id="IPR058240">
    <property type="entry name" value="rSAM_sf"/>
</dbReference>
<dbReference type="Pfam" id="PF04055">
    <property type="entry name" value="Radical_SAM"/>
    <property type="match status" value="1"/>
</dbReference>
<dbReference type="InterPro" id="IPR034457">
    <property type="entry name" value="Organic_radical-activating"/>
</dbReference>
<dbReference type="Proteomes" id="UP000178367">
    <property type="component" value="Unassembled WGS sequence"/>
</dbReference>
<proteinExistence type="predicted"/>
<evidence type="ECO:0000256" key="3">
    <source>
        <dbReference type="ARBA" id="ARBA00022723"/>
    </source>
</evidence>
<dbReference type="InterPro" id="IPR016431">
    <property type="entry name" value="Pyrv-formate_lyase-activ_prd"/>
</dbReference>
<protein>
    <submittedName>
        <fullName evidence="8">AmmeMemoRadiSam system radical SAM enzyme</fullName>
    </submittedName>
</protein>
<feature type="binding site" evidence="6">
    <location>
        <position position="86"/>
    </location>
    <ligand>
        <name>[4Fe-4S] cluster</name>
        <dbReference type="ChEBI" id="CHEBI:49883"/>
        <note>4Fe-4S-S-AdoMet</note>
    </ligand>
</feature>
<feature type="binding site" evidence="6">
    <location>
        <position position="82"/>
    </location>
    <ligand>
        <name>[4Fe-4S] cluster</name>
        <dbReference type="ChEBI" id="CHEBI:49883"/>
        <note>4Fe-4S-S-AdoMet</note>
    </ligand>
</feature>
<evidence type="ECO:0000313" key="9">
    <source>
        <dbReference type="Proteomes" id="UP000178367"/>
    </source>
</evidence>
<evidence type="ECO:0000313" key="8">
    <source>
        <dbReference type="EMBL" id="OGF28009.1"/>
    </source>
</evidence>
<reference evidence="8 9" key="1">
    <citation type="journal article" date="2016" name="Nat. Commun.">
        <title>Thousands of microbial genomes shed light on interconnected biogeochemical processes in an aquifer system.</title>
        <authorList>
            <person name="Anantharaman K."/>
            <person name="Brown C.T."/>
            <person name="Hug L.A."/>
            <person name="Sharon I."/>
            <person name="Castelle C.J."/>
            <person name="Probst A.J."/>
            <person name="Thomas B.C."/>
            <person name="Singh A."/>
            <person name="Wilkins M.J."/>
            <person name="Karaoz U."/>
            <person name="Brodie E.L."/>
            <person name="Williams K.H."/>
            <person name="Hubbard S.S."/>
            <person name="Banfield J.F."/>
        </authorList>
    </citation>
    <scope>NUCLEOTIDE SEQUENCE [LARGE SCALE GENOMIC DNA]</scope>
</reference>
<evidence type="ECO:0000259" key="7">
    <source>
        <dbReference type="PROSITE" id="PS51918"/>
    </source>
</evidence>
<keyword evidence="4 6" id="KW-0408">Iron</keyword>
<keyword evidence="2 6" id="KW-0949">S-adenosyl-L-methionine</keyword>
<dbReference type="InterPro" id="IPR007197">
    <property type="entry name" value="rSAM"/>
</dbReference>
<keyword evidence="5 6" id="KW-0411">Iron-sulfur</keyword>
<organism evidence="8 9">
    <name type="scientific">Candidatus Falkowbacteria bacterium RIFOXYA2_FULL_47_19</name>
    <dbReference type="NCBI Taxonomy" id="1797994"/>
    <lineage>
        <taxon>Bacteria</taxon>
        <taxon>Candidatus Falkowiibacteriota</taxon>
    </lineage>
</organism>
<dbReference type="AlphaFoldDB" id="A0A1F5SMY5"/>
<sequence>MHEALFYKKLDDRSVECRLCSHFCVIKNGQTGICRARKNDNGVLYSLVYGYPLDANVDPVEKKPLFHFFPGSSTYSFGTLGCNFACANCQNWNISQAKTLEKKIKDLNFVTPERMIEEALANDCVSISYTYNEPTVFAEYALDIMKLARKSGLKNVWVSNGYMSEDCLSAIIPHLDAINVDLKSIDNDFYKANCEARLDPVLENLKMLKQEQVHLEITTLIIPSLSANSSMLNRVAEFIAGELDVDVPWHVTRFSPSLSWKLKSLAPTADDLIYEACEIGREAGLKYVYAGNIPGDQKENTYCPKCGEIAIRRMGYSIERLDAGGRCAYCDRDLNIIE</sequence>
<dbReference type="GO" id="GO:0003824">
    <property type="term" value="F:catalytic activity"/>
    <property type="evidence" value="ECO:0007669"/>
    <property type="project" value="InterPro"/>
</dbReference>
<dbReference type="SFLD" id="SFLDG01101">
    <property type="entry name" value="Uncharacterised_Radical_SAM_Su"/>
    <property type="match status" value="1"/>
</dbReference>
<keyword evidence="1" id="KW-0004">4Fe-4S</keyword>
<evidence type="ECO:0000256" key="1">
    <source>
        <dbReference type="ARBA" id="ARBA00022485"/>
    </source>
</evidence>
<dbReference type="GO" id="GO:0046872">
    <property type="term" value="F:metal ion binding"/>
    <property type="evidence" value="ECO:0007669"/>
    <property type="project" value="UniProtKB-KW"/>
</dbReference>
<evidence type="ECO:0000256" key="6">
    <source>
        <dbReference type="PIRSR" id="PIRSR004869-50"/>
    </source>
</evidence>
<dbReference type="EMBL" id="MFGB01000005">
    <property type="protein sequence ID" value="OGF28009.1"/>
    <property type="molecule type" value="Genomic_DNA"/>
</dbReference>
<dbReference type="STRING" id="1797994.A2227_05110"/>
<dbReference type="GO" id="GO:0051539">
    <property type="term" value="F:4 iron, 4 sulfur cluster binding"/>
    <property type="evidence" value="ECO:0007669"/>
    <property type="project" value="UniProtKB-KW"/>
</dbReference>
<comment type="cofactor">
    <cofactor evidence="6">
        <name>[4Fe-4S] cluster</name>
        <dbReference type="ChEBI" id="CHEBI:49883"/>
    </cofactor>
    <text evidence="6">Binds 1 [4Fe-4S] cluster. The cluster is coordinated with 3 cysteines and an exchangeable S-adenosyl-L-methionine.</text>
</comment>
<evidence type="ECO:0000256" key="4">
    <source>
        <dbReference type="ARBA" id="ARBA00023004"/>
    </source>
</evidence>
<evidence type="ECO:0000256" key="5">
    <source>
        <dbReference type="ARBA" id="ARBA00023014"/>
    </source>
</evidence>
<dbReference type="PANTHER" id="PTHR30352:SF5">
    <property type="entry name" value="PYRUVATE FORMATE-LYASE 1-ACTIVATING ENZYME"/>
    <property type="match status" value="1"/>
</dbReference>
<dbReference type="NCBIfam" id="TIGR04337">
    <property type="entry name" value="AmmeMemoSam_rS"/>
    <property type="match status" value="1"/>
</dbReference>
<gene>
    <name evidence="8" type="ORF">A2227_05110</name>
</gene>
<name>A0A1F5SMY5_9BACT</name>
<dbReference type="PROSITE" id="PS51918">
    <property type="entry name" value="RADICAL_SAM"/>
    <property type="match status" value="1"/>
</dbReference>
<accession>A0A1F5SMY5</accession>
<dbReference type="SUPFAM" id="SSF102114">
    <property type="entry name" value="Radical SAM enzymes"/>
    <property type="match status" value="1"/>
</dbReference>
<dbReference type="Gene3D" id="3.20.20.70">
    <property type="entry name" value="Aldolase class I"/>
    <property type="match status" value="1"/>
</dbReference>